<dbReference type="Proteomes" id="UP000030703">
    <property type="component" value="Unassembled WGS sequence"/>
</dbReference>
<dbReference type="VEuPathDB" id="FungiDB:FOMG_19871"/>
<gene>
    <name evidence="1" type="ORF">FOMG_19871</name>
</gene>
<protein>
    <submittedName>
        <fullName evidence="1">Uncharacterized protein</fullName>
    </submittedName>
</protein>
<sequence>MFSKASEVIESEAINCLWDLALDTRRLTQVATSRLSHDTYPRTGHHIRTAASSWGSTLTSIQPSP</sequence>
<reference evidence="1" key="2">
    <citation type="submission" date="2014-02" db="EMBL/GenBank/DDBJ databases">
        <title>Annotation of the Genome Sequence of Fusarium oxysporum f. sp. melonis 26406.</title>
        <authorList>
            <consortium name="The Broad Institute Genomics Platform"/>
            <person name="Ma L.-J."/>
            <person name="Corby-Kistler H."/>
            <person name="Broz K."/>
            <person name="Gale L.R."/>
            <person name="Jonkers W."/>
            <person name="O'Donnell K."/>
            <person name="Ploetz R."/>
            <person name="Steinberg C."/>
            <person name="Schwartz D.C."/>
            <person name="VanEtten H."/>
            <person name="Zhou S."/>
            <person name="Young S.K."/>
            <person name="Zeng Q."/>
            <person name="Gargeya S."/>
            <person name="Fitzgerald M."/>
            <person name="Abouelleil A."/>
            <person name="Alvarado L."/>
            <person name="Chapman S.B."/>
            <person name="Gainer-Dewar J."/>
            <person name="Goldberg J."/>
            <person name="Griggs A."/>
            <person name="Gujja S."/>
            <person name="Hansen M."/>
            <person name="Howarth C."/>
            <person name="Imamovic A."/>
            <person name="Ireland A."/>
            <person name="Larimer J."/>
            <person name="McCowan C."/>
            <person name="Murphy C."/>
            <person name="Pearson M."/>
            <person name="Poon T.W."/>
            <person name="Priest M."/>
            <person name="Roberts A."/>
            <person name="Saif S."/>
            <person name="Shea T."/>
            <person name="Sykes S."/>
            <person name="Wortman J."/>
            <person name="Nusbaum C."/>
            <person name="Birren B."/>
        </authorList>
    </citation>
    <scope>NUCLEOTIDE SEQUENCE</scope>
    <source>
        <strain evidence="1">26406</strain>
    </source>
</reference>
<accession>W9Z512</accession>
<proteinExistence type="predicted"/>
<reference evidence="1" key="1">
    <citation type="submission" date="2012-04" db="EMBL/GenBank/DDBJ databases">
        <title>The Genome Sequence of Fusarium oxysporum melonis.</title>
        <authorList>
            <consortium name="The Broad Institute Genome Sequencing Platform"/>
            <person name="Ma L.-J."/>
            <person name="Gale L.R."/>
            <person name="Schwartz D.C."/>
            <person name="Zhou S."/>
            <person name="Corby-Kistler H."/>
            <person name="Young S.K."/>
            <person name="Zeng Q."/>
            <person name="Gargeya S."/>
            <person name="Fitzgerald M."/>
            <person name="Haas B."/>
            <person name="Abouelleil A."/>
            <person name="Alvarado L."/>
            <person name="Arachchi H.M."/>
            <person name="Berlin A."/>
            <person name="Brown A."/>
            <person name="Chapman S.B."/>
            <person name="Chen Z."/>
            <person name="Dunbar C."/>
            <person name="Freedman E."/>
            <person name="Gearin G."/>
            <person name="Goldberg J."/>
            <person name="Griggs A."/>
            <person name="Gujja S."/>
            <person name="Heiman D."/>
            <person name="Howarth C."/>
            <person name="Larson L."/>
            <person name="Lui A."/>
            <person name="MacDonald P.J.P."/>
            <person name="Montmayeur A."/>
            <person name="Murphy C."/>
            <person name="Neiman D."/>
            <person name="Pearson M."/>
            <person name="Priest M."/>
            <person name="Roberts A."/>
            <person name="Saif S."/>
            <person name="Shea T."/>
            <person name="Shenoy N."/>
            <person name="Sisk P."/>
            <person name="Stolte C."/>
            <person name="Sykes S."/>
            <person name="Wortman J."/>
            <person name="Nusbaum C."/>
            <person name="Birren B."/>
        </authorList>
    </citation>
    <scope>NUCLEOTIDE SEQUENCE</scope>
    <source>
        <strain evidence="1">26406</strain>
    </source>
</reference>
<dbReference type="EMBL" id="KI981007">
    <property type="protein sequence ID" value="EXK23348.1"/>
    <property type="molecule type" value="Genomic_DNA"/>
</dbReference>
<name>W9Z512_FUSOX</name>
<dbReference type="AlphaFoldDB" id="W9Z512"/>
<evidence type="ECO:0000313" key="1">
    <source>
        <dbReference type="EMBL" id="EXK23348.1"/>
    </source>
</evidence>
<dbReference type="HOGENOM" id="CLU_2849803_0_0_1"/>
<organism evidence="1">
    <name type="scientific">Fusarium oxysporum f. sp. melonis 26406</name>
    <dbReference type="NCBI Taxonomy" id="1089452"/>
    <lineage>
        <taxon>Eukaryota</taxon>
        <taxon>Fungi</taxon>
        <taxon>Dikarya</taxon>
        <taxon>Ascomycota</taxon>
        <taxon>Pezizomycotina</taxon>
        <taxon>Sordariomycetes</taxon>
        <taxon>Hypocreomycetidae</taxon>
        <taxon>Hypocreales</taxon>
        <taxon>Nectriaceae</taxon>
        <taxon>Fusarium</taxon>
        <taxon>Fusarium oxysporum species complex</taxon>
    </lineage>
</organism>